<evidence type="ECO:0000313" key="5">
    <source>
        <dbReference type="Proteomes" id="UP001464387"/>
    </source>
</evidence>
<evidence type="ECO:0000256" key="1">
    <source>
        <dbReference type="ARBA" id="ARBA00022723"/>
    </source>
</evidence>
<dbReference type="Gene3D" id="3.40.800.10">
    <property type="entry name" value="Ureohydrolase domain"/>
    <property type="match status" value="1"/>
</dbReference>
<dbReference type="PROSITE" id="PS51409">
    <property type="entry name" value="ARGINASE_2"/>
    <property type="match status" value="1"/>
</dbReference>
<dbReference type="PANTHER" id="PTHR11358:SF26">
    <property type="entry name" value="GUANIDINO ACID HYDROLASE, MITOCHONDRIAL"/>
    <property type="match status" value="1"/>
</dbReference>
<sequence>MSKLTVTPRTVFQTFLDFPLVEDLDRLSADVAIIGMPYGTPYTIDETINDQTNAPTAVRRASQRISLGLDRYDFDIGGTLFEGQDVKVVDVGDVPGQASGSTGHYARAEAAIRKIRAAGALPITIGGDHGIPIPIFRALDGEGPITLVQIDAHLDWRDNVNGVKEGYSSPIRRASEMAHIEAIFQLGIRGQGSARMEEVEAARAYGSNIITAGQWQEIGTAALLERIPDGGRYYLTIDADGLDPAVMPAVEGPSPGGVTYRQTIDLIKGLFAKGEVVGVDIVEIAPARDINEITSMTAGNIILNVIGAAVRAGQFKRQN</sequence>
<keyword evidence="5" id="KW-1185">Reference proteome</keyword>
<dbReference type="RefSeq" id="WP_287270898.1">
    <property type="nucleotide sequence ID" value="NZ_JAMYMY010000008.1"/>
</dbReference>
<dbReference type="Pfam" id="PF00491">
    <property type="entry name" value="Arginase"/>
    <property type="match status" value="1"/>
</dbReference>
<dbReference type="EMBL" id="JAMYPJ010000007">
    <property type="protein sequence ID" value="MER8932665.1"/>
    <property type="molecule type" value="Genomic_DNA"/>
</dbReference>
<dbReference type="PANTHER" id="PTHR11358">
    <property type="entry name" value="ARGINASE/AGMATINASE"/>
    <property type="match status" value="1"/>
</dbReference>
<evidence type="ECO:0000256" key="3">
    <source>
        <dbReference type="PROSITE-ProRule" id="PRU00742"/>
    </source>
</evidence>
<name>A0ABV1YBW4_9HYPH</name>
<dbReference type="Proteomes" id="UP001464387">
    <property type="component" value="Unassembled WGS sequence"/>
</dbReference>
<dbReference type="InterPro" id="IPR006035">
    <property type="entry name" value="Ureohydrolase"/>
</dbReference>
<keyword evidence="1" id="KW-0479">Metal-binding</keyword>
<dbReference type="InterPro" id="IPR023696">
    <property type="entry name" value="Ureohydrolase_dom_sf"/>
</dbReference>
<dbReference type="PIRSF" id="PIRSF036979">
    <property type="entry name" value="Arginase"/>
    <property type="match status" value="1"/>
</dbReference>
<evidence type="ECO:0000256" key="2">
    <source>
        <dbReference type="ARBA" id="ARBA00022801"/>
    </source>
</evidence>
<protein>
    <submittedName>
        <fullName evidence="4">Agmatinase</fullName>
    </submittedName>
</protein>
<accession>A0ABV1YBW4</accession>
<reference evidence="4 5" key="1">
    <citation type="journal article" date="2024" name="Proc. Natl. Acad. Sci. U.S.A.">
        <title>The evolutionary genomics of adaptation to stress in wild rhizobium bacteria.</title>
        <authorList>
            <person name="Kehlet-Delgado H."/>
            <person name="Montoya A.P."/>
            <person name="Jensen K.T."/>
            <person name="Wendlandt C.E."/>
            <person name="Dexheimer C."/>
            <person name="Roberts M."/>
            <person name="Torres Martinez L."/>
            <person name="Friesen M.L."/>
            <person name="Griffitts J.S."/>
            <person name="Porter S.S."/>
        </authorList>
    </citation>
    <scope>NUCLEOTIDE SEQUENCE [LARGE SCALE GENOMIC DNA]</scope>
    <source>
        <strain evidence="4 5">M0729</strain>
    </source>
</reference>
<comment type="similarity">
    <text evidence="3">Belongs to the arginase family.</text>
</comment>
<dbReference type="SUPFAM" id="SSF52768">
    <property type="entry name" value="Arginase/deacetylase"/>
    <property type="match status" value="1"/>
</dbReference>
<comment type="caution">
    <text evidence="4">The sequence shown here is derived from an EMBL/GenBank/DDBJ whole genome shotgun (WGS) entry which is preliminary data.</text>
</comment>
<proteinExistence type="inferred from homology"/>
<dbReference type="CDD" id="cd11589">
    <property type="entry name" value="Agmatinase_like_1"/>
    <property type="match status" value="1"/>
</dbReference>
<evidence type="ECO:0000313" key="4">
    <source>
        <dbReference type="EMBL" id="MER8932665.1"/>
    </source>
</evidence>
<organism evidence="4 5">
    <name type="scientific">Mesorhizobium opportunistum</name>
    <dbReference type="NCBI Taxonomy" id="593909"/>
    <lineage>
        <taxon>Bacteria</taxon>
        <taxon>Pseudomonadati</taxon>
        <taxon>Pseudomonadota</taxon>
        <taxon>Alphaproteobacteria</taxon>
        <taxon>Hyphomicrobiales</taxon>
        <taxon>Phyllobacteriaceae</taxon>
        <taxon>Mesorhizobium</taxon>
    </lineage>
</organism>
<gene>
    <name evidence="4" type="ORF">NKI33_06780</name>
</gene>
<keyword evidence="2" id="KW-0378">Hydrolase</keyword>